<dbReference type="AlphaFoldDB" id="A0A0E9T9W1"/>
<reference evidence="1" key="1">
    <citation type="submission" date="2014-11" db="EMBL/GenBank/DDBJ databases">
        <authorList>
            <person name="Amaro Gonzalez C."/>
        </authorList>
    </citation>
    <scope>NUCLEOTIDE SEQUENCE</scope>
</reference>
<reference evidence="1" key="2">
    <citation type="journal article" date="2015" name="Fish Shellfish Immunol.">
        <title>Early steps in the European eel (Anguilla anguilla)-Vibrio vulnificus interaction in the gills: Role of the RtxA13 toxin.</title>
        <authorList>
            <person name="Callol A."/>
            <person name="Pajuelo D."/>
            <person name="Ebbesson L."/>
            <person name="Teles M."/>
            <person name="MacKenzie S."/>
            <person name="Amaro C."/>
        </authorList>
    </citation>
    <scope>NUCLEOTIDE SEQUENCE</scope>
</reference>
<proteinExistence type="predicted"/>
<organism evidence="1">
    <name type="scientific">Anguilla anguilla</name>
    <name type="common">European freshwater eel</name>
    <name type="synonym">Muraena anguilla</name>
    <dbReference type="NCBI Taxonomy" id="7936"/>
    <lineage>
        <taxon>Eukaryota</taxon>
        <taxon>Metazoa</taxon>
        <taxon>Chordata</taxon>
        <taxon>Craniata</taxon>
        <taxon>Vertebrata</taxon>
        <taxon>Euteleostomi</taxon>
        <taxon>Actinopterygii</taxon>
        <taxon>Neopterygii</taxon>
        <taxon>Teleostei</taxon>
        <taxon>Anguilliformes</taxon>
        <taxon>Anguillidae</taxon>
        <taxon>Anguilla</taxon>
    </lineage>
</organism>
<evidence type="ECO:0000313" key="1">
    <source>
        <dbReference type="EMBL" id="JAH49523.1"/>
    </source>
</evidence>
<sequence>MKYNSYVSIRGDKLLENESILGIHCWHNDHI</sequence>
<accession>A0A0E9T9W1</accession>
<protein>
    <submittedName>
        <fullName evidence="1">Uncharacterized protein</fullName>
    </submittedName>
</protein>
<dbReference type="EMBL" id="GBXM01059054">
    <property type="protein sequence ID" value="JAH49523.1"/>
    <property type="molecule type" value="Transcribed_RNA"/>
</dbReference>
<name>A0A0E9T9W1_ANGAN</name>